<sequence>MKQPIHLQISPQPILKDHNDVL</sequence>
<proteinExistence type="predicted"/>
<dbReference type="AlphaFoldDB" id="A0A0A8Y347"/>
<feature type="region of interest" description="Disordered" evidence="1">
    <location>
        <begin position="1"/>
        <end position="22"/>
    </location>
</feature>
<accession>A0A0A8Y347</accession>
<evidence type="ECO:0000313" key="2">
    <source>
        <dbReference type="EMBL" id="JAD20686.1"/>
    </source>
</evidence>
<organism evidence="2">
    <name type="scientific">Arundo donax</name>
    <name type="common">Giant reed</name>
    <name type="synonym">Donax arundinaceus</name>
    <dbReference type="NCBI Taxonomy" id="35708"/>
    <lineage>
        <taxon>Eukaryota</taxon>
        <taxon>Viridiplantae</taxon>
        <taxon>Streptophyta</taxon>
        <taxon>Embryophyta</taxon>
        <taxon>Tracheophyta</taxon>
        <taxon>Spermatophyta</taxon>
        <taxon>Magnoliopsida</taxon>
        <taxon>Liliopsida</taxon>
        <taxon>Poales</taxon>
        <taxon>Poaceae</taxon>
        <taxon>PACMAD clade</taxon>
        <taxon>Arundinoideae</taxon>
        <taxon>Arundineae</taxon>
        <taxon>Arundo</taxon>
    </lineage>
</organism>
<reference evidence="2" key="2">
    <citation type="journal article" date="2015" name="Data Brief">
        <title>Shoot transcriptome of the giant reed, Arundo donax.</title>
        <authorList>
            <person name="Barrero R.A."/>
            <person name="Guerrero F.D."/>
            <person name="Moolhuijzen P."/>
            <person name="Goolsby J.A."/>
            <person name="Tidwell J."/>
            <person name="Bellgard S.E."/>
            <person name="Bellgard M.I."/>
        </authorList>
    </citation>
    <scope>NUCLEOTIDE SEQUENCE</scope>
    <source>
        <tissue evidence="2">Shoot tissue taken approximately 20 cm above the soil surface</tissue>
    </source>
</reference>
<name>A0A0A8Y347_ARUDO</name>
<reference evidence="2" key="1">
    <citation type="submission" date="2014-09" db="EMBL/GenBank/DDBJ databases">
        <authorList>
            <person name="Magalhaes I.L.F."/>
            <person name="Oliveira U."/>
            <person name="Santos F.R."/>
            <person name="Vidigal T.H.D.A."/>
            <person name="Brescovit A.D."/>
            <person name="Santos A.J."/>
        </authorList>
    </citation>
    <scope>NUCLEOTIDE SEQUENCE</scope>
    <source>
        <tissue evidence="2">Shoot tissue taken approximately 20 cm above the soil surface</tissue>
    </source>
</reference>
<dbReference type="EMBL" id="GBRH01277209">
    <property type="protein sequence ID" value="JAD20686.1"/>
    <property type="molecule type" value="Transcribed_RNA"/>
</dbReference>
<protein>
    <submittedName>
        <fullName evidence="2">Uncharacterized protein</fullName>
    </submittedName>
</protein>
<evidence type="ECO:0000256" key="1">
    <source>
        <dbReference type="SAM" id="MobiDB-lite"/>
    </source>
</evidence>